<proteinExistence type="predicted"/>
<dbReference type="RefSeq" id="WP_237380068.1">
    <property type="nucleotide sequence ID" value="NZ_CP071793.1"/>
</dbReference>
<dbReference type="PANTHER" id="PTHR30068:SF3">
    <property type="entry name" value="PHOSPHOLIPID_GLYCEROL ACYLTRANSFERASE DOMAIN-CONTAINING PROTEIN"/>
    <property type="match status" value="1"/>
</dbReference>
<dbReference type="KEGG" id="scor:J3U87_32865"/>
<dbReference type="InterPro" id="IPR002123">
    <property type="entry name" value="Plipid/glycerol_acylTrfase"/>
</dbReference>
<dbReference type="AlphaFoldDB" id="A0A8A4TMS3"/>
<protein>
    <submittedName>
        <fullName evidence="2">1-acyl-sn-glycerol-3-phosphate acyltransferase</fullName>
    </submittedName>
</protein>
<feature type="domain" description="Phospholipid/glycerol acyltransferase" evidence="1">
    <location>
        <begin position="78"/>
        <end position="180"/>
    </location>
</feature>
<organism evidence="2 3">
    <name type="scientific">Sulfidibacter corallicola</name>
    <dbReference type="NCBI Taxonomy" id="2818388"/>
    <lineage>
        <taxon>Bacteria</taxon>
        <taxon>Pseudomonadati</taxon>
        <taxon>Acidobacteriota</taxon>
        <taxon>Holophagae</taxon>
        <taxon>Acanthopleuribacterales</taxon>
        <taxon>Acanthopleuribacteraceae</taxon>
        <taxon>Sulfidibacter</taxon>
    </lineage>
</organism>
<dbReference type="GO" id="GO:0019698">
    <property type="term" value="P:D-galacturonate catabolic process"/>
    <property type="evidence" value="ECO:0007669"/>
    <property type="project" value="TreeGrafter"/>
</dbReference>
<dbReference type="GO" id="GO:0016746">
    <property type="term" value="F:acyltransferase activity"/>
    <property type="evidence" value="ECO:0007669"/>
    <property type="project" value="UniProtKB-KW"/>
</dbReference>
<dbReference type="Pfam" id="PF01553">
    <property type="entry name" value="Acyltransferase"/>
    <property type="match status" value="1"/>
</dbReference>
<name>A0A8A4TMS3_SULCO</name>
<accession>A0A8A4TMS3</accession>
<sequence length="381" mass="44005">MDFDFSDIRPYEGEEITTAIAALAKAPEFSELARTLVPQRHPRAFMRRMRRISDIETFQTKVMAPAMAWIEQHFTAGVTVSGLERLDADQTYVFVSNHRDIVLDPGFMCLTLHRNKIPTPHIAIGDNLLDRPWLVHLFKLNKSVSVKRGLSQRELLKASKTLSRYVADLVRSQKGNFWIAQQEGRAKDGDDRTQTGVVKMLALAARESWHKHLGSLRLVGLSIAYEWDPCDALKARERFLRQRDGQYQKTEAEDQESMALGIFGDKGRVHLHFSEPLETDHPCLRDDCKRNELVHRVTAEMDRRIMGAYHLWPSNYLAADLLRGQTTYADHYTTGYEAEFRERLERKLKELPEGRALEPFVLEMYARPVINREISDRPEET</sequence>
<dbReference type="Proteomes" id="UP000663929">
    <property type="component" value="Chromosome"/>
</dbReference>
<dbReference type="PANTHER" id="PTHR30068">
    <property type="entry name" value="URONATE ISOMERASE"/>
    <property type="match status" value="1"/>
</dbReference>
<dbReference type="EMBL" id="CP071793">
    <property type="protein sequence ID" value="QTD50402.1"/>
    <property type="molecule type" value="Genomic_DNA"/>
</dbReference>
<evidence type="ECO:0000259" key="1">
    <source>
        <dbReference type="Pfam" id="PF01553"/>
    </source>
</evidence>
<dbReference type="GO" id="GO:0042840">
    <property type="term" value="P:D-glucuronate catabolic process"/>
    <property type="evidence" value="ECO:0007669"/>
    <property type="project" value="TreeGrafter"/>
</dbReference>
<gene>
    <name evidence="2" type="ORF">J3U87_32865</name>
</gene>
<keyword evidence="3" id="KW-1185">Reference proteome</keyword>
<dbReference type="SUPFAM" id="SSF69593">
    <property type="entry name" value="Glycerol-3-phosphate (1)-acyltransferase"/>
    <property type="match status" value="1"/>
</dbReference>
<keyword evidence="2" id="KW-0012">Acyltransferase</keyword>
<keyword evidence="2" id="KW-0808">Transferase</keyword>
<reference evidence="2" key="1">
    <citation type="submission" date="2021-03" db="EMBL/GenBank/DDBJ databases">
        <title>Acanthopleuribacteraceae sp. M133.</title>
        <authorList>
            <person name="Wang G."/>
        </authorList>
    </citation>
    <scope>NUCLEOTIDE SEQUENCE</scope>
    <source>
        <strain evidence="2">M133</strain>
    </source>
</reference>
<evidence type="ECO:0000313" key="3">
    <source>
        <dbReference type="Proteomes" id="UP000663929"/>
    </source>
</evidence>
<evidence type="ECO:0000313" key="2">
    <source>
        <dbReference type="EMBL" id="QTD50402.1"/>
    </source>
</evidence>